<dbReference type="Gene3D" id="1.10.10.60">
    <property type="entry name" value="Homeodomain-like"/>
    <property type="match status" value="2"/>
</dbReference>
<keyword evidence="6" id="KW-1185">Reference proteome</keyword>
<organism evidence="5 6">
    <name type="scientific">Frateuria terrea</name>
    <dbReference type="NCBI Taxonomy" id="529704"/>
    <lineage>
        <taxon>Bacteria</taxon>
        <taxon>Pseudomonadati</taxon>
        <taxon>Pseudomonadota</taxon>
        <taxon>Gammaproteobacteria</taxon>
        <taxon>Lysobacterales</taxon>
        <taxon>Rhodanobacteraceae</taxon>
        <taxon>Frateuria</taxon>
    </lineage>
</organism>
<dbReference type="PROSITE" id="PS01124">
    <property type="entry name" value="HTH_ARAC_FAMILY_2"/>
    <property type="match status" value="1"/>
</dbReference>
<evidence type="ECO:0000313" key="6">
    <source>
        <dbReference type="Proteomes" id="UP000199420"/>
    </source>
</evidence>
<name>A0A1H6UB79_9GAMM</name>
<keyword evidence="3" id="KW-0804">Transcription</keyword>
<dbReference type="Proteomes" id="UP000199420">
    <property type="component" value="Unassembled WGS sequence"/>
</dbReference>
<dbReference type="PROSITE" id="PS00041">
    <property type="entry name" value="HTH_ARAC_FAMILY_1"/>
    <property type="match status" value="1"/>
</dbReference>
<dbReference type="OrthoDB" id="9783876at2"/>
<gene>
    <name evidence="5" type="ORF">SAMN04487997_1960</name>
</gene>
<accession>A0A1H6UB79</accession>
<dbReference type="AlphaFoldDB" id="A0A1H6UB79"/>
<dbReference type="EMBL" id="FNYC01000003">
    <property type="protein sequence ID" value="SEI89561.1"/>
    <property type="molecule type" value="Genomic_DNA"/>
</dbReference>
<evidence type="ECO:0000256" key="1">
    <source>
        <dbReference type="ARBA" id="ARBA00023015"/>
    </source>
</evidence>
<proteinExistence type="predicted"/>
<protein>
    <submittedName>
        <fullName evidence="5">AraC-type DNA-binding protein</fullName>
    </submittedName>
</protein>
<dbReference type="PRINTS" id="PR00032">
    <property type="entry name" value="HTHARAC"/>
</dbReference>
<dbReference type="InterPro" id="IPR018062">
    <property type="entry name" value="HTH_AraC-typ_CS"/>
</dbReference>
<dbReference type="STRING" id="529704.SAMN02927913_1766"/>
<dbReference type="GO" id="GO:0003700">
    <property type="term" value="F:DNA-binding transcription factor activity"/>
    <property type="evidence" value="ECO:0007669"/>
    <property type="project" value="InterPro"/>
</dbReference>
<keyword evidence="1" id="KW-0805">Transcription regulation</keyword>
<evidence type="ECO:0000259" key="4">
    <source>
        <dbReference type="PROSITE" id="PS01124"/>
    </source>
</evidence>
<dbReference type="Pfam" id="PF12852">
    <property type="entry name" value="Cupin_6"/>
    <property type="match status" value="1"/>
</dbReference>
<dbReference type="InterPro" id="IPR020449">
    <property type="entry name" value="Tscrpt_reg_AraC-type_HTH"/>
</dbReference>
<sequence length="301" mass="32964">MADPLSEVVTLLQPEAAFSKVVNGAGRWRVRRTELGRPFYCVVLEGSCRLAVEGHEPLVLQADDFVLIPAAHNFATSSIDPPDDGPEAPPFVHPNGEFRLGTLEGAPQVRMMVGYCAFGSPDADMLVSLLPQLVHVRGEHRLATLVQFVNEESRGQRPARELILTRLLEVLLIEALRSTAGTAASPGLLRGLADARLAVAIRRMHEMPMRPWTVAHLAKEAALSRSAFFERFNRAVGVTPMEYLLAWRMALAKKLLRNQGVAIADVARRVGYGSASTFSVAFSRHVGMPPARYAREQLSAP</sequence>
<feature type="domain" description="HTH araC/xylS-type" evidence="4">
    <location>
        <begin position="198"/>
        <end position="296"/>
    </location>
</feature>
<dbReference type="InterPro" id="IPR032783">
    <property type="entry name" value="AraC_lig"/>
</dbReference>
<keyword evidence="2 5" id="KW-0238">DNA-binding</keyword>
<dbReference type="InterPro" id="IPR009057">
    <property type="entry name" value="Homeodomain-like_sf"/>
</dbReference>
<dbReference type="SUPFAM" id="SSF46689">
    <property type="entry name" value="Homeodomain-like"/>
    <property type="match status" value="2"/>
</dbReference>
<reference evidence="5 6" key="1">
    <citation type="submission" date="2016-10" db="EMBL/GenBank/DDBJ databases">
        <authorList>
            <person name="de Groot N.N."/>
        </authorList>
    </citation>
    <scope>NUCLEOTIDE SEQUENCE [LARGE SCALE GENOMIC DNA]</scope>
    <source>
        <strain evidence="5 6">DSM 26515</strain>
    </source>
</reference>
<dbReference type="SMART" id="SM00342">
    <property type="entry name" value="HTH_ARAC"/>
    <property type="match status" value="1"/>
</dbReference>
<evidence type="ECO:0000256" key="2">
    <source>
        <dbReference type="ARBA" id="ARBA00023125"/>
    </source>
</evidence>
<evidence type="ECO:0000313" key="5">
    <source>
        <dbReference type="EMBL" id="SEI89561.1"/>
    </source>
</evidence>
<dbReference type="GO" id="GO:0043565">
    <property type="term" value="F:sequence-specific DNA binding"/>
    <property type="evidence" value="ECO:0007669"/>
    <property type="project" value="InterPro"/>
</dbReference>
<dbReference type="Pfam" id="PF12833">
    <property type="entry name" value="HTH_18"/>
    <property type="match status" value="1"/>
</dbReference>
<evidence type="ECO:0000256" key="3">
    <source>
        <dbReference type="ARBA" id="ARBA00023163"/>
    </source>
</evidence>
<dbReference type="PANTHER" id="PTHR43436">
    <property type="entry name" value="ARAC-FAMILY TRANSCRIPTIONAL REGULATOR"/>
    <property type="match status" value="1"/>
</dbReference>
<dbReference type="RefSeq" id="WP_091336011.1">
    <property type="nucleotide sequence ID" value="NZ_FNYC01000003.1"/>
</dbReference>
<dbReference type="InterPro" id="IPR018060">
    <property type="entry name" value="HTH_AraC"/>
</dbReference>
<dbReference type="PANTHER" id="PTHR43436:SF2">
    <property type="entry name" value="ARAC_XYLS FAMILY TRANSCRIPTIONAL REGULATOR"/>
    <property type="match status" value="1"/>
</dbReference>